<comment type="caution">
    <text evidence="2">The sequence shown here is derived from an EMBL/GenBank/DDBJ whole genome shotgun (WGS) entry which is preliminary data.</text>
</comment>
<accession>A0AAN9TWF4</accession>
<reference evidence="2 3" key="1">
    <citation type="submission" date="2024-03" db="EMBL/GenBank/DDBJ databases">
        <title>Adaptation during the transition from Ophiocordyceps entomopathogen to insect associate is accompanied by gene loss and intensified selection.</title>
        <authorList>
            <person name="Ward C.M."/>
            <person name="Onetto C.A."/>
            <person name="Borneman A.R."/>
        </authorList>
    </citation>
    <scope>NUCLEOTIDE SEQUENCE [LARGE SCALE GENOMIC DNA]</scope>
    <source>
        <strain evidence="2">AWRI1</strain>
        <tissue evidence="2">Single Adult Female</tissue>
    </source>
</reference>
<evidence type="ECO:0000313" key="3">
    <source>
        <dbReference type="Proteomes" id="UP001367676"/>
    </source>
</evidence>
<proteinExistence type="predicted"/>
<dbReference type="EMBL" id="JBBCAQ010000004">
    <property type="protein sequence ID" value="KAK7604201.1"/>
    <property type="molecule type" value="Genomic_DNA"/>
</dbReference>
<gene>
    <name evidence="2" type="ORF">V9T40_004474</name>
</gene>
<feature type="region of interest" description="Disordered" evidence="1">
    <location>
        <begin position="82"/>
        <end position="118"/>
    </location>
</feature>
<keyword evidence="3" id="KW-1185">Reference proteome</keyword>
<feature type="compositionally biased region" description="Gly residues" evidence="1">
    <location>
        <begin position="83"/>
        <end position="98"/>
    </location>
</feature>
<sequence length="332" mass="34793">MMNGGGSTLYEEPPPPPTIPLSHIKSSPSPSTTPVIAASSTVASGTSSTSPSSVTSNSGPLHIPAKRLVSSYSSADCVDGASAGSGGASNSASGGGGSVIRHPHHGSQPWNYSPVEHPSPATAFDQYNSAAATYSNLVADPIGSRDGRKPAGSLFWSPAAAAATSAANSAPEYKYSPAGAGAGGCGEQAAFAQSWCGYSAYSPHSRHYPESHHSHHAQPVPYLSSEERIRSATESAGPFAHDSYPLRNYPPPPTDPLSSTPYAPPGMSNHHLFVRVYFFLHQLDITITTPKERGKAVGINLSKGKLSLDLKLHIMYSYTVMTFNRESEEEKL</sequence>
<feature type="compositionally biased region" description="Low complexity" evidence="1">
    <location>
        <begin position="38"/>
        <end position="60"/>
    </location>
</feature>
<protein>
    <submittedName>
        <fullName evidence="2">Uncharacterized protein</fullName>
    </submittedName>
</protein>
<feature type="compositionally biased region" description="Polar residues" evidence="1">
    <location>
        <begin position="24"/>
        <end position="34"/>
    </location>
</feature>
<name>A0AAN9TWF4_9HEMI</name>
<feature type="region of interest" description="Disordered" evidence="1">
    <location>
        <begin position="1"/>
        <end position="61"/>
    </location>
</feature>
<evidence type="ECO:0000313" key="2">
    <source>
        <dbReference type="EMBL" id="KAK7604201.1"/>
    </source>
</evidence>
<dbReference type="AlphaFoldDB" id="A0AAN9TWF4"/>
<dbReference type="Proteomes" id="UP001367676">
    <property type="component" value="Unassembled WGS sequence"/>
</dbReference>
<evidence type="ECO:0000256" key="1">
    <source>
        <dbReference type="SAM" id="MobiDB-lite"/>
    </source>
</evidence>
<organism evidence="2 3">
    <name type="scientific">Parthenolecanium corni</name>
    <dbReference type="NCBI Taxonomy" id="536013"/>
    <lineage>
        <taxon>Eukaryota</taxon>
        <taxon>Metazoa</taxon>
        <taxon>Ecdysozoa</taxon>
        <taxon>Arthropoda</taxon>
        <taxon>Hexapoda</taxon>
        <taxon>Insecta</taxon>
        <taxon>Pterygota</taxon>
        <taxon>Neoptera</taxon>
        <taxon>Paraneoptera</taxon>
        <taxon>Hemiptera</taxon>
        <taxon>Sternorrhyncha</taxon>
        <taxon>Coccoidea</taxon>
        <taxon>Coccidae</taxon>
        <taxon>Parthenolecanium</taxon>
    </lineage>
</organism>